<reference evidence="1 2" key="1">
    <citation type="submission" date="2023-05" db="EMBL/GenBank/DDBJ databases">
        <title>B98-5 Cell Line De Novo Hybrid Assembly: An Optical Mapping Approach.</title>
        <authorList>
            <person name="Kananen K."/>
            <person name="Auerbach J.A."/>
            <person name="Kautto E."/>
            <person name="Blachly J.S."/>
        </authorList>
    </citation>
    <scope>NUCLEOTIDE SEQUENCE [LARGE SCALE GENOMIC DNA]</scope>
    <source>
        <strain evidence="1">B95-8</strain>
        <tissue evidence="1">Cell line</tissue>
    </source>
</reference>
<accession>A0ABQ9WJI0</accession>
<protein>
    <submittedName>
        <fullName evidence="1">Uncharacterized protein</fullName>
    </submittedName>
</protein>
<proteinExistence type="predicted"/>
<dbReference type="Proteomes" id="UP001266305">
    <property type="component" value="Unassembled WGS sequence"/>
</dbReference>
<sequence length="205" mass="21852">MESQGGNGLQAVSWGMALTSRGCLVWQSVIHQKCTKKHPGPPTCETTLGKGVMQVLSLRVAAPGLTPTGATVKVGWAPRLLPFSYLIPISQSSFPFRGPDFLAFVARYLRRSEDIQRAAMWRWLPACLQCGALGCLAWSLSLPRRGVWLRPFGNERPAAGLGTGLPPGAAPASLWSSFLSAGSSSAGSGPSRGPRFNCPFQEPVC</sequence>
<evidence type="ECO:0000313" key="1">
    <source>
        <dbReference type="EMBL" id="KAK2120863.1"/>
    </source>
</evidence>
<organism evidence="1 2">
    <name type="scientific">Saguinus oedipus</name>
    <name type="common">Cotton-top tamarin</name>
    <name type="synonym">Oedipomidas oedipus</name>
    <dbReference type="NCBI Taxonomy" id="9490"/>
    <lineage>
        <taxon>Eukaryota</taxon>
        <taxon>Metazoa</taxon>
        <taxon>Chordata</taxon>
        <taxon>Craniata</taxon>
        <taxon>Vertebrata</taxon>
        <taxon>Euteleostomi</taxon>
        <taxon>Mammalia</taxon>
        <taxon>Eutheria</taxon>
        <taxon>Euarchontoglires</taxon>
        <taxon>Primates</taxon>
        <taxon>Haplorrhini</taxon>
        <taxon>Platyrrhini</taxon>
        <taxon>Cebidae</taxon>
        <taxon>Callitrichinae</taxon>
        <taxon>Saguinus</taxon>
    </lineage>
</organism>
<gene>
    <name evidence="1" type="ORF">P7K49_002249</name>
</gene>
<keyword evidence="2" id="KW-1185">Reference proteome</keyword>
<name>A0ABQ9WJI0_SAGOE</name>
<dbReference type="EMBL" id="JASSZA010000001">
    <property type="protein sequence ID" value="KAK2120863.1"/>
    <property type="molecule type" value="Genomic_DNA"/>
</dbReference>
<comment type="caution">
    <text evidence="1">The sequence shown here is derived from an EMBL/GenBank/DDBJ whole genome shotgun (WGS) entry which is preliminary data.</text>
</comment>
<evidence type="ECO:0000313" key="2">
    <source>
        <dbReference type="Proteomes" id="UP001266305"/>
    </source>
</evidence>